<accession>A0AA36D4D8</accession>
<protein>
    <submittedName>
        <fullName evidence="2">Uncharacterized protein</fullName>
    </submittedName>
</protein>
<reference evidence="2" key="1">
    <citation type="submission" date="2023-06" db="EMBL/GenBank/DDBJ databases">
        <authorList>
            <person name="Delattre M."/>
        </authorList>
    </citation>
    <scope>NUCLEOTIDE SEQUENCE</scope>
    <source>
        <strain evidence="2">AF72</strain>
    </source>
</reference>
<feature type="region of interest" description="Disordered" evidence="1">
    <location>
        <begin position="1"/>
        <end position="95"/>
    </location>
</feature>
<dbReference type="EMBL" id="CATQJA010002657">
    <property type="protein sequence ID" value="CAJ0579434.1"/>
    <property type="molecule type" value="Genomic_DNA"/>
</dbReference>
<feature type="compositionally biased region" description="Basic and acidic residues" evidence="1">
    <location>
        <begin position="74"/>
        <end position="86"/>
    </location>
</feature>
<feature type="compositionally biased region" description="Basic and acidic residues" evidence="1">
    <location>
        <begin position="30"/>
        <end position="42"/>
    </location>
</feature>
<comment type="caution">
    <text evidence="2">The sequence shown here is derived from an EMBL/GenBank/DDBJ whole genome shotgun (WGS) entry which is preliminary data.</text>
</comment>
<gene>
    <name evidence="2" type="ORF">MSPICULIGERA_LOCUS17653</name>
</gene>
<dbReference type="Proteomes" id="UP001177023">
    <property type="component" value="Unassembled WGS sequence"/>
</dbReference>
<proteinExistence type="predicted"/>
<sequence length="151" mass="16106">MINERNGGGSGTIVNCNKGALKQATPVSNDARDNDDSNERSPVDAPARPPEPVVRGETEQTPTPDSDFKVNSARSKEPMTEVRTAESIKSTQDPCTQEIDVPVGVLTVQTKRDSILTKLPKAQAKKGEGPVVSFRAKVDSSDNSGRNMVAS</sequence>
<feature type="non-terminal residue" evidence="2">
    <location>
        <position position="1"/>
    </location>
</feature>
<evidence type="ECO:0000313" key="2">
    <source>
        <dbReference type="EMBL" id="CAJ0579434.1"/>
    </source>
</evidence>
<name>A0AA36D4D8_9BILA</name>
<keyword evidence="3" id="KW-1185">Reference proteome</keyword>
<dbReference type="AlphaFoldDB" id="A0AA36D4D8"/>
<feature type="compositionally biased region" description="Polar residues" evidence="1">
    <location>
        <begin position="141"/>
        <end position="151"/>
    </location>
</feature>
<organism evidence="2 3">
    <name type="scientific">Mesorhabditis spiculigera</name>
    <dbReference type="NCBI Taxonomy" id="96644"/>
    <lineage>
        <taxon>Eukaryota</taxon>
        <taxon>Metazoa</taxon>
        <taxon>Ecdysozoa</taxon>
        <taxon>Nematoda</taxon>
        <taxon>Chromadorea</taxon>
        <taxon>Rhabditida</taxon>
        <taxon>Rhabditina</taxon>
        <taxon>Rhabditomorpha</taxon>
        <taxon>Rhabditoidea</taxon>
        <taxon>Rhabditidae</taxon>
        <taxon>Mesorhabditinae</taxon>
        <taxon>Mesorhabditis</taxon>
    </lineage>
</organism>
<evidence type="ECO:0000256" key="1">
    <source>
        <dbReference type="SAM" id="MobiDB-lite"/>
    </source>
</evidence>
<feature type="region of interest" description="Disordered" evidence="1">
    <location>
        <begin position="121"/>
        <end position="151"/>
    </location>
</feature>
<feature type="compositionally biased region" description="Gly residues" evidence="1">
    <location>
        <begin position="1"/>
        <end position="11"/>
    </location>
</feature>
<evidence type="ECO:0000313" key="3">
    <source>
        <dbReference type="Proteomes" id="UP001177023"/>
    </source>
</evidence>